<proteinExistence type="predicted"/>
<dbReference type="OrthoDB" id="204603at2157"/>
<organism evidence="2 4">
    <name type="scientific">Haloterrigena gelatinilytica</name>
    <dbReference type="NCBI Taxonomy" id="2741724"/>
    <lineage>
        <taxon>Archaea</taxon>
        <taxon>Methanobacteriati</taxon>
        <taxon>Methanobacteriota</taxon>
        <taxon>Stenosarchaea group</taxon>
        <taxon>Halobacteria</taxon>
        <taxon>Halobacteriales</taxon>
        <taxon>Natrialbaceae</taxon>
        <taxon>Haloterrigena</taxon>
    </lineage>
</organism>
<dbReference type="RefSeq" id="WP_174679375.1">
    <property type="nucleotide sequence ID" value="NZ_JABUQZ010000001.1"/>
</dbReference>
<evidence type="ECO:0000256" key="1">
    <source>
        <dbReference type="SAM" id="Phobius"/>
    </source>
</evidence>
<dbReference type="EMBL" id="JABURA010000001">
    <property type="protein sequence ID" value="NUB92745.1"/>
    <property type="molecule type" value="Genomic_DNA"/>
</dbReference>
<feature type="transmembrane region" description="Helical" evidence="1">
    <location>
        <begin position="36"/>
        <end position="53"/>
    </location>
</feature>
<evidence type="ECO:0000313" key="2">
    <source>
        <dbReference type="EMBL" id="NUB92745.1"/>
    </source>
</evidence>
<comment type="caution">
    <text evidence="2">The sequence shown here is derived from an EMBL/GenBank/DDBJ whole genome shotgun (WGS) entry which is preliminary data.</text>
</comment>
<accession>A0A8J8GPB0</accession>
<evidence type="ECO:0000313" key="5">
    <source>
        <dbReference type="Proteomes" id="UP001016761"/>
    </source>
</evidence>
<keyword evidence="1" id="KW-1133">Transmembrane helix</keyword>
<reference evidence="2 5" key="1">
    <citation type="submission" date="2020-06" db="EMBL/GenBank/DDBJ databases">
        <title>Haloterrigena sp. nov., an extremely halophilic archaeon isolated from a saline sediment.</title>
        <authorList>
            <person name="Liu B.-B."/>
        </authorList>
    </citation>
    <scope>NUCLEOTIDE SEQUENCE</scope>
    <source>
        <strain evidence="2">SYSU A121-1</strain>
        <strain evidence="3 5">SYSU A558-1</strain>
    </source>
</reference>
<dbReference type="Proteomes" id="UP000728647">
    <property type="component" value="Unassembled WGS sequence"/>
</dbReference>
<keyword evidence="1" id="KW-0472">Membrane</keyword>
<sequence>MNIRQRLIVGALWIGVGAVMAITIEPGVPSTASEILKLFVVLLALFIACVYLLDPWNVISRQRFH</sequence>
<keyword evidence="1" id="KW-0812">Transmembrane</keyword>
<dbReference type="AlphaFoldDB" id="A0A8J8GPB0"/>
<evidence type="ECO:0000313" key="4">
    <source>
        <dbReference type="Proteomes" id="UP000728647"/>
    </source>
</evidence>
<gene>
    <name evidence="2" type="ORF">HT576_17195</name>
    <name evidence="3" type="ORF">HTZ84_03280</name>
</gene>
<feature type="transmembrane region" description="Helical" evidence="1">
    <location>
        <begin position="7"/>
        <end position="24"/>
    </location>
</feature>
<dbReference type="Proteomes" id="UP001016761">
    <property type="component" value="Unassembled WGS sequence"/>
</dbReference>
<dbReference type="EMBL" id="JABUQZ010000001">
    <property type="protein sequence ID" value="NUC71340.1"/>
    <property type="molecule type" value="Genomic_DNA"/>
</dbReference>
<keyword evidence="5" id="KW-1185">Reference proteome</keyword>
<name>A0A8J8GPB0_9EURY</name>
<protein>
    <submittedName>
        <fullName evidence="2">Uncharacterized protein</fullName>
    </submittedName>
</protein>
<evidence type="ECO:0000313" key="3">
    <source>
        <dbReference type="EMBL" id="NUC71340.1"/>
    </source>
</evidence>